<dbReference type="PROSITE" id="PS00284">
    <property type="entry name" value="SERPIN"/>
    <property type="match status" value="1"/>
</dbReference>
<dbReference type="Pfam" id="PF00079">
    <property type="entry name" value="Serpin"/>
    <property type="match status" value="1"/>
</dbReference>
<dbReference type="InterPro" id="IPR023795">
    <property type="entry name" value="Serpin_CS"/>
</dbReference>
<dbReference type="InterPro" id="IPR023796">
    <property type="entry name" value="Serpin_dom"/>
</dbReference>
<dbReference type="GO" id="GO:0005615">
    <property type="term" value="C:extracellular space"/>
    <property type="evidence" value="ECO:0007669"/>
    <property type="project" value="InterPro"/>
</dbReference>
<dbReference type="PANTHER" id="PTHR11461">
    <property type="entry name" value="SERINE PROTEASE INHIBITOR, SERPIN"/>
    <property type="match status" value="1"/>
</dbReference>
<evidence type="ECO:0000313" key="3">
    <source>
        <dbReference type="EMBL" id="GMR34938.1"/>
    </source>
</evidence>
<dbReference type="InterPro" id="IPR042178">
    <property type="entry name" value="Serpin_sf_1"/>
</dbReference>
<comment type="caution">
    <text evidence="3">The sequence shown here is derived from an EMBL/GenBank/DDBJ whole genome shotgun (WGS) entry which is preliminary data.</text>
</comment>
<dbReference type="Proteomes" id="UP001328107">
    <property type="component" value="Unassembled WGS sequence"/>
</dbReference>
<accession>A0AAN5C2U1</accession>
<protein>
    <recommendedName>
        <fullName evidence="2">Serpin domain-containing protein</fullName>
    </recommendedName>
</protein>
<dbReference type="Gene3D" id="3.30.497.10">
    <property type="entry name" value="Antithrombin, subunit I, domain 2"/>
    <property type="match status" value="1"/>
</dbReference>
<dbReference type="PANTHER" id="PTHR11461:SF211">
    <property type="entry name" value="GH10112P-RELATED"/>
    <property type="match status" value="1"/>
</dbReference>
<proteinExistence type="inferred from homology"/>
<evidence type="ECO:0000259" key="2">
    <source>
        <dbReference type="Pfam" id="PF00079"/>
    </source>
</evidence>
<dbReference type="SUPFAM" id="SSF56574">
    <property type="entry name" value="Serpins"/>
    <property type="match status" value="1"/>
</dbReference>
<dbReference type="AlphaFoldDB" id="A0AAN5C2U1"/>
<feature type="domain" description="Serpin" evidence="2">
    <location>
        <begin position="2"/>
        <end position="69"/>
    </location>
</feature>
<keyword evidence="4" id="KW-1185">Reference proteome</keyword>
<evidence type="ECO:0000313" key="4">
    <source>
        <dbReference type="Proteomes" id="UP001328107"/>
    </source>
</evidence>
<feature type="non-terminal residue" evidence="3">
    <location>
        <position position="114"/>
    </location>
</feature>
<dbReference type="InterPro" id="IPR036186">
    <property type="entry name" value="Serpin_sf"/>
</dbReference>
<dbReference type="InterPro" id="IPR000215">
    <property type="entry name" value="Serpin_fam"/>
</dbReference>
<sequence length="114" mass="12396">MPSGDFAEWREQLTDVTLHVAIENVSSGKIDLDLPKFKIESTTDGKATLQKLGVNSIFSESANLSGISEEGTEAAAATAMQIESECLVILPSLVFDRPFLYAIMKDDEVIFLGQ</sequence>
<gene>
    <name evidence="3" type="ORF">PMAYCL1PPCAC_05133</name>
</gene>
<organism evidence="3 4">
    <name type="scientific">Pristionchus mayeri</name>
    <dbReference type="NCBI Taxonomy" id="1317129"/>
    <lineage>
        <taxon>Eukaryota</taxon>
        <taxon>Metazoa</taxon>
        <taxon>Ecdysozoa</taxon>
        <taxon>Nematoda</taxon>
        <taxon>Chromadorea</taxon>
        <taxon>Rhabditida</taxon>
        <taxon>Rhabditina</taxon>
        <taxon>Diplogasteromorpha</taxon>
        <taxon>Diplogasteroidea</taxon>
        <taxon>Neodiplogasteridae</taxon>
        <taxon>Pristionchus</taxon>
    </lineage>
</organism>
<comment type="similarity">
    <text evidence="1">Belongs to the serpin family.</text>
</comment>
<name>A0AAN5C2U1_9BILA</name>
<dbReference type="GO" id="GO:0004867">
    <property type="term" value="F:serine-type endopeptidase inhibitor activity"/>
    <property type="evidence" value="ECO:0007669"/>
    <property type="project" value="InterPro"/>
</dbReference>
<dbReference type="EMBL" id="BTRK01000002">
    <property type="protein sequence ID" value="GMR34938.1"/>
    <property type="molecule type" value="Genomic_DNA"/>
</dbReference>
<evidence type="ECO:0000256" key="1">
    <source>
        <dbReference type="ARBA" id="ARBA00009500"/>
    </source>
</evidence>
<reference evidence="4" key="1">
    <citation type="submission" date="2022-10" db="EMBL/GenBank/DDBJ databases">
        <title>Genome assembly of Pristionchus species.</title>
        <authorList>
            <person name="Yoshida K."/>
            <person name="Sommer R.J."/>
        </authorList>
    </citation>
    <scope>NUCLEOTIDE SEQUENCE [LARGE SCALE GENOMIC DNA]</scope>
    <source>
        <strain evidence="4">RS5460</strain>
    </source>
</reference>